<evidence type="ECO:0000256" key="1">
    <source>
        <dbReference type="SAM" id="MobiDB-lite"/>
    </source>
</evidence>
<dbReference type="Proteomes" id="UP001275440">
    <property type="component" value="Unassembled WGS sequence"/>
</dbReference>
<name>A0ABU3WUF3_9NOCA</name>
<feature type="region of interest" description="Disordered" evidence="1">
    <location>
        <begin position="76"/>
        <end position="110"/>
    </location>
</feature>
<feature type="compositionally biased region" description="Basic and acidic residues" evidence="1">
    <location>
        <begin position="90"/>
        <end position="110"/>
    </location>
</feature>
<sequence length="195" mass="21002">MSKYIPPSADLAATTTVSPRKRRRWPAFLALVAALLVGGGIGFVVGSDPLDSRSAALDQREQDADQRDEEIAQRERDFAEAKEASNAALDSRRKTLDEKGADLSRREQELLPKEREAAKNVINGDGIYLVGIDINPGTYRNSGGSRCYWQRSSGTSGGFGEILANGNESGPAVVTILPSDVAFTSKRCGTWSLVS</sequence>
<dbReference type="EMBL" id="WBMO01000005">
    <property type="protein sequence ID" value="MDV2477642.1"/>
    <property type="molecule type" value="Genomic_DNA"/>
</dbReference>
<comment type="caution">
    <text evidence="2">The sequence shown here is derived from an EMBL/GenBank/DDBJ whole genome shotgun (WGS) entry which is preliminary data.</text>
</comment>
<keyword evidence="3" id="KW-1185">Reference proteome</keyword>
<proteinExistence type="predicted"/>
<protein>
    <recommendedName>
        <fullName evidence="4">Secreted protein</fullName>
    </recommendedName>
</protein>
<organism evidence="2 3">
    <name type="scientific">Rhodococcus zopfii</name>
    <dbReference type="NCBI Taxonomy" id="43772"/>
    <lineage>
        <taxon>Bacteria</taxon>
        <taxon>Bacillati</taxon>
        <taxon>Actinomycetota</taxon>
        <taxon>Actinomycetes</taxon>
        <taxon>Mycobacteriales</taxon>
        <taxon>Nocardiaceae</taxon>
        <taxon>Rhodococcus</taxon>
    </lineage>
</organism>
<evidence type="ECO:0000313" key="2">
    <source>
        <dbReference type="EMBL" id="MDV2477642.1"/>
    </source>
</evidence>
<gene>
    <name evidence="2" type="ORF">F8M49_23740</name>
</gene>
<evidence type="ECO:0008006" key="4">
    <source>
        <dbReference type="Google" id="ProtNLM"/>
    </source>
</evidence>
<dbReference type="RefSeq" id="WP_139282011.1">
    <property type="nucleotide sequence ID" value="NZ_JAHWLX010000027.1"/>
</dbReference>
<accession>A0ABU3WUF3</accession>
<evidence type="ECO:0000313" key="3">
    <source>
        <dbReference type="Proteomes" id="UP001275440"/>
    </source>
</evidence>
<reference evidence="2 3" key="1">
    <citation type="submission" date="2019-10" db="EMBL/GenBank/DDBJ databases">
        <title>Draft Genome Assembly of Rhodococcus zopfii DSM44189.</title>
        <authorList>
            <person name="Sutton J.M."/>
            <person name="Akob D.M."/>
            <person name="Bushman T.J."/>
        </authorList>
    </citation>
    <scope>NUCLEOTIDE SEQUENCE [LARGE SCALE GENOMIC DNA]</scope>
    <source>
        <strain evidence="2 3">DSM 44189</strain>
    </source>
</reference>